<organism evidence="1 2">
    <name type="scientific">Puia dinghuensis</name>
    <dbReference type="NCBI Taxonomy" id="1792502"/>
    <lineage>
        <taxon>Bacteria</taxon>
        <taxon>Pseudomonadati</taxon>
        <taxon>Bacteroidota</taxon>
        <taxon>Chitinophagia</taxon>
        <taxon>Chitinophagales</taxon>
        <taxon>Chitinophagaceae</taxon>
        <taxon>Puia</taxon>
    </lineage>
</organism>
<dbReference type="SUPFAM" id="SSF46689">
    <property type="entry name" value="Homeodomain-like"/>
    <property type="match status" value="1"/>
</dbReference>
<evidence type="ECO:0008006" key="3">
    <source>
        <dbReference type="Google" id="ProtNLM"/>
    </source>
</evidence>
<evidence type="ECO:0000313" key="2">
    <source>
        <dbReference type="Proteomes" id="UP000607559"/>
    </source>
</evidence>
<sequence length="75" mass="7850">MLYTDYIESNAGVMLGKPVIKGTRITVALILKKLSEGATQHQLLASYPGLSEAAINAALAYASDVISNETVIAVA</sequence>
<dbReference type="EMBL" id="BMJC01000005">
    <property type="protein sequence ID" value="GGB18752.1"/>
    <property type="molecule type" value="Genomic_DNA"/>
</dbReference>
<dbReference type="PANTHER" id="PTHR34849">
    <property type="entry name" value="SSL5025 PROTEIN"/>
    <property type="match status" value="1"/>
</dbReference>
<dbReference type="PANTHER" id="PTHR34849:SF3">
    <property type="entry name" value="SSR2962 PROTEIN"/>
    <property type="match status" value="1"/>
</dbReference>
<comment type="caution">
    <text evidence="1">The sequence shown here is derived from an EMBL/GenBank/DDBJ whole genome shotgun (WGS) entry which is preliminary data.</text>
</comment>
<accession>A0A8J2UHI2</accession>
<dbReference type="InterPro" id="IPR036388">
    <property type="entry name" value="WH-like_DNA-bd_sf"/>
</dbReference>
<dbReference type="Proteomes" id="UP000607559">
    <property type="component" value="Unassembled WGS sequence"/>
</dbReference>
<protein>
    <recommendedName>
        <fullName evidence="3">DUF433 domain-containing protein</fullName>
    </recommendedName>
</protein>
<dbReference type="InterPro" id="IPR007367">
    <property type="entry name" value="DUF433"/>
</dbReference>
<keyword evidence="2" id="KW-1185">Reference proteome</keyword>
<gene>
    <name evidence="1" type="ORF">GCM10011511_48190</name>
</gene>
<dbReference type="Pfam" id="PF04255">
    <property type="entry name" value="DUF433"/>
    <property type="match status" value="1"/>
</dbReference>
<evidence type="ECO:0000313" key="1">
    <source>
        <dbReference type="EMBL" id="GGB18752.1"/>
    </source>
</evidence>
<dbReference type="InterPro" id="IPR009057">
    <property type="entry name" value="Homeodomain-like_sf"/>
</dbReference>
<reference evidence="1" key="1">
    <citation type="journal article" date="2014" name="Int. J. Syst. Evol. Microbiol.">
        <title>Complete genome sequence of Corynebacterium casei LMG S-19264T (=DSM 44701T), isolated from a smear-ripened cheese.</title>
        <authorList>
            <consortium name="US DOE Joint Genome Institute (JGI-PGF)"/>
            <person name="Walter F."/>
            <person name="Albersmeier A."/>
            <person name="Kalinowski J."/>
            <person name="Ruckert C."/>
        </authorList>
    </citation>
    <scope>NUCLEOTIDE SEQUENCE</scope>
    <source>
        <strain evidence="1">CGMCC 1.15448</strain>
    </source>
</reference>
<reference evidence="1" key="2">
    <citation type="submission" date="2020-09" db="EMBL/GenBank/DDBJ databases">
        <authorList>
            <person name="Sun Q."/>
            <person name="Zhou Y."/>
        </authorList>
    </citation>
    <scope>NUCLEOTIDE SEQUENCE</scope>
    <source>
        <strain evidence="1">CGMCC 1.15448</strain>
    </source>
</reference>
<name>A0A8J2UHI2_9BACT</name>
<dbReference type="AlphaFoldDB" id="A0A8J2UHI2"/>
<dbReference type="Gene3D" id="1.10.10.10">
    <property type="entry name" value="Winged helix-like DNA-binding domain superfamily/Winged helix DNA-binding domain"/>
    <property type="match status" value="1"/>
</dbReference>
<proteinExistence type="predicted"/>
<dbReference type="RefSeq" id="WP_188936609.1">
    <property type="nucleotide sequence ID" value="NZ_BMJC01000005.1"/>
</dbReference>